<reference evidence="1" key="1">
    <citation type="submission" date="2023-09" db="EMBL/GenBank/DDBJ databases">
        <title>Vallitalea sediminicola and Vallitalea maricola sp. nov., anaerobic bacteria isolated from marine sediment.</title>
        <authorList>
            <person name="Hirano S."/>
            <person name="Maeda A."/>
            <person name="Terahara T."/>
            <person name="Mori K."/>
            <person name="Hamada M."/>
            <person name="Matsumoto R."/>
            <person name="Kobayashi T."/>
        </authorList>
    </citation>
    <scope>NUCLEOTIDE SEQUENCE</scope>
    <source>
        <strain evidence="1">AN17-2</strain>
    </source>
</reference>
<protein>
    <submittedName>
        <fullName evidence="1">N-acetyltransferase</fullName>
    </submittedName>
</protein>
<keyword evidence="2" id="KW-1185">Reference proteome</keyword>
<comment type="caution">
    <text evidence="1">The sequence shown here is derived from an EMBL/GenBank/DDBJ whole genome shotgun (WGS) entry which is preliminary data.</text>
</comment>
<name>A0ACB5UFR6_9FIRM</name>
<gene>
    <name evidence="1" type="ORF">AN2V17_09260</name>
</gene>
<dbReference type="EMBL" id="BTPU01000012">
    <property type="protein sequence ID" value="GMQ61697.1"/>
    <property type="molecule type" value="Genomic_DNA"/>
</dbReference>
<sequence>MYNLNELKIRNFETEDESNISEIFLDGFYSKVKNLIDLPDEHKIDFLRDFGILGTEYKEGHFIAEVDGDIIGLMLLRWVGQRKQKSRQLKFSQLVKKYGFIPIIKTMAKIIMMNHDPKKGEIYIEHIAVSEKARGLGIGSILIEKAFNTAKSMKDIHKVGLAVIEDNHRAHKLYKRLGFQDARKITTSLGKWAVGVYQYTEMEKAITD</sequence>
<proteinExistence type="predicted"/>
<evidence type="ECO:0000313" key="1">
    <source>
        <dbReference type="EMBL" id="GMQ61697.1"/>
    </source>
</evidence>
<organism evidence="1 2">
    <name type="scientific">Vallitalea maricola</name>
    <dbReference type="NCBI Taxonomy" id="3074433"/>
    <lineage>
        <taxon>Bacteria</taxon>
        <taxon>Bacillati</taxon>
        <taxon>Bacillota</taxon>
        <taxon>Clostridia</taxon>
        <taxon>Lachnospirales</taxon>
        <taxon>Vallitaleaceae</taxon>
        <taxon>Vallitalea</taxon>
    </lineage>
</organism>
<dbReference type="Proteomes" id="UP001374599">
    <property type="component" value="Unassembled WGS sequence"/>
</dbReference>
<evidence type="ECO:0000313" key="2">
    <source>
        <dbReference type="Proteomes" id="UP001374599"/>
    </source>
</evidence>
<accession>A0ACB5UFR6</accession>